<evidence type="ECO:0000313" key="1">
    <source>
        <dbReference type="EMBL" id="GAT21115.1"/>
    </source>
</evidence>
<reference evidence="1 2" key="1">
    <citation type="journal article" date="2016" name="DNA Res.">
        <title>Genome sequence of Aspergillus luchuensis NBRC 4314.</title>
        <authorList>
            <person name="Yamada O."/>
            <person name="Machida M."/>
            <person name="Hosoyama A."/>
            <person name="Goto M."/>
            <person name="Takahashi T."/>
            <person name="Futagami T."/>
            <person name="Yamagata Y."/>
            <person name="Takeuchi M."/>
            <person name="Kobayashi T."/>
            <person name="Koike H."/>
            <person name="Abe K."/>
            <person name="Asai K."/>
            <person name="Arita M."/>
            <person name="Fujita N."/>
            <person name="Fukuda K."/>
            <person name="Higa K."/>
            <person name="Horikawa H."/>
            <person name="Ishikawa T."/>
            <person name="Jinno K."/>
            <person name="Kato Y."/>
            <person name="Kirimura K."/>
            <person name="Mizutani O."/>
            <person name="Nakasone K."/>
            <person name="Sano M."/>
            <person name="Shiraishi Y."/>
            <person name="Tsukahara M."/>
            <person name="Gomi K."/>
        </authorList>
    </citation>
    <scope>NUCLEOTIDE SEQUENCE [LARGE SCALE GENOMIC DNA]</scope>
    <source>
        <strain evidence="1 2">RIB 2604</strain>
    </source>
</reference>
<dbReference type="EMBL" id="BCWF01000010">
    <property type="protein sequence ID" value="GAT21115.1"/>
    <property type="molecule type" value="Genomic_DNA"/>
</dbReference>
<gene>
    <name evidence="1" type="ORF">RIB2604_01000020</name>
</gene>
<dbReference type="GO" id="GO:0016829">
    <property type="term" value="F:lyase activity"/>
    <property type="evidence" value="ECO:0007669"/>
    <property type="project" value="UniProtKB-KW"/>
</dbReference>
<reference evidence="2" key="2">
    <citation type="submission" date="2016-02" db="EMBL/GenBank/DDBJ databases">
        <title>Genome sequencing of Aspergillus luchuensis NBRC 4314.</title>
        <authorList>
            <person name="Yamada O."/>
        </authorList>
    </citation>
    <scope>NUCLEOTIDE SEQUENCE [LARGE SCALE GENOMIC DNA]</scope>
    <source>
        <strain evidence="2">RIB 2604</strain>
    </source>
</reference>
<proteinExistence type="predicted"/>
<dbReference type="AlphaFoldDB" id="A0A146F4T5"/>
<sequence length="155" mass="17617">MVFCLRPRKYPAKGPSRKGSSAPPKKPSEAEIRTWYRVALDKIVSARLEQESNTARGEPIFLSHYISQGQFRHWVLHTYGHKYELRQRQDSNGGYAAKISPSPLDLNILDLGELLAPSWQLLLQHDRLDHAAQGTDRRAQSATLGLFWDIRPAAE</sequence>
<dbReference type="Proteomes" id="UP000075230">
    <property type="component" value="Unassembled WGS sequence"/>
</dbReference>
<organism evidence="1 2">
    <name type="scientific">Aspergillus kawachii</name>
    <name type="common">White koji mold</name>
    <name type="synonym">Aspergillus awamori var. kawachi</name>
    <dbReference type="NCBI Taxonomy" id="1069201"/>
    <lineage>
        <taxon>Eukaryota</taxon>
        <taxon>Fungi</taxon>
        <taxon>Dikarya</taxon>
        <taxon>Ascomycota</taxon>
        <taxon>Pezizomycotina</taxon>
        <taxon>Eurotiomycetes</taxon>
        <taxon>Eurotiomycetidae</taxon>
        <taxon>Eurotiales</taxon>
        <taxon>Aspergillaceae</taxon>
        <taxon>Aspergillus</taxon>
        <taxon>Aspergillus subgen. Circumdati</taxon>
    </lineage>
</organism>
<name>A0A146F4T5_ASPKA</name>
<protein>
    <submittedName>
        <fullName evidence="1">2-hydroxyphytanoyl-CoA lyase</fullName>
    </submittedName>
</protein>
<keyword evidence="1" id="KW-0456">Lyase</keyword>
<evidence type="ECO:0000313" key="2">
    <source>
        <dbReference type="Proteomes" id="UP000075230"/>
    </source>
</evidence>
<accession>A0A146F4T5</accession>
<comment type="caution">
    <text evidence="1">The sequence shown here is derived from an EMBL/GenBank/DDBJ whole genome shotgun (WGS) entry which is preliminary data.</text>
</comment>